<feature type="compositionally biased region" description="Basic and acidic residues" evidence="1">
    <location>
        <begin position="7"/>
        <end position="16"/>
    </location>
</feature>
<evidence type="ECO:0000313" key="3">
    <source>
        <dbReference type="Proteomes" id="UP000672032"/>
    </source>
</evidence>
<reference evidence="2" key="1">
    <citation type="submission" date="2020-10" db="EMBL/GenBank/DDBJ databases">
        <title>Genome Sequence of Monilinia vaccinii-corymbosi Sheds Light on Mummy Berry Disease Infection of Blueberry and Mating Type.</title>
        <authorList>
            <person name="Yow A.G."/>
            <person name="Zhang Y."/>
            <person name="Bansal K."/>
            <person name="Eacker S.M."/>
            <person name="Sullivan S."/>
            <person name="Liachko I."/>
            <person name="Cubeta M.A."/>
            <person name="Rollins J.A."/>
            <person name="Ashrafi H."/>
        </authorList>
    </citation>
    <scope>NUCLEOTIDE SEQUENCE</scope>
    <source>
        <strain evidence="2">RL-1</strain>
    </source>
</reference>
<evidence type="ECO:0000313" key="2">
    <source>
        <dbReference type="EMBL" id="QSZ37370.1"/>
    </source>
</evidence>
<keyword evidence="3" id="KW-1185">Reference proteome</keyword>
<organism evidence="2 3">
    <name type="scientific">Monilinia vaccinii-corymbosi</name>
    <dbReference type="NCBI Taxonomy" id="61207"/>
    <lineage>
        <taxon>Eukaryota</taxon>
        <taxon>Fungi</taxon>
        <taxon>Dikarya</taxon>
        <taxon>Ascomycota</taxon>
        <taxon>Pezizomycotina</taxon>
        <taxon>Leotiomycetes</taxon>
        <taxon>Helotiales</taxon>
        <taxon>Sclerotiniaceae</taxon>
        <taxon>Monilinia</taxon>
    </lineage>
</organism>
<name>A0A8A3PQF3_9HELO</name>
<sequence length="112" mass="12479">MGKHSRNRPDPADGRFSRPVVSYSSSVCPNRSPDIDLVLVDQPMAFQEGLLGGVGRIRSYTLDHQGAVDAYPKLHSSWLWDIDCALQAFERADCFSVENVKGTVDRTAICFY</sequence>
<proteinExistence type="predicted"/>
<dbReference type="EMBL" id="CP063412">
    <property type="protein sequence ID" value="QSZ37370.1"/>
    <property type="molecule type" value="Genomic_DNA"/>
</dbReference>
<evidence type="ECO:0000256" key="1">
    <source>
        <dbReference type="SAM" id="MobiDB-lite"/>
    </source>
</evidence>
<dbReference type="AlphaFoldDB" id="A0A8A3PQF3"/>
<gene>
    <name evidence="2" type="ORF">DSL72_009468</name>
</gene>
<feature type="region of interest" description="Disordered" evidence="1">
    <location>
        <begin position="1"/>
        <end position="22"/>
    </location>
</feature>
<dbReference type="Proteomes" id="UP000672032">
    <property type="component" value="Chromosome 8"/>
</dbReference>
<accession>A0A8A3PQF3</accession>
<protein>
    <submittedName>
        <fullName evidence="2">Uncharacterized protein</fullName>
    </submittedName>
</protein>